<keyword evidence="2" id="KW-1185">Reference proteome</keyword>
<dbReference type="STRING" id="1548.CSCA_4830"/>
<protein>
    <submittedName>
        <fullName evidence="1">Uncharacterized protein</fullName>
    </submittedName>
</protein>
<evidence type="ECO:0000313" key="2">
    <source>
        <dbReference type="Proteomes" id="UP000033115"/>
    </source>
</evidence>
<gene>
    <name evidence="1" type="ORF">CSCA_4830</name>
</gene>
<accession>A0A0E3K4G1</accession>
<dbReference type="KEGG" id="csq:CSCA_4830"/>
<organism evidence="1 2">
    <name type="scientific">Clostridium scatologenes</name>
    <dbReference type="NCBI Taxonomy" id="1548"/>
    <lineage>
        <taxon>Bacteria</taxon>
        <taxon>Bacillati</taxon>
        <taxon>Bacillota</taxon>
        <taxon>Clostridia</taxon>
        <taxon>Eubacteriales</taxon>
        <taxon>Clostridiaceae</taxon>
        <taxon>Clostridium</taxon>
    </lineage>
</organism>
<dbReference type="Proteomes" id="UP000033115">
    <property type="component" value="Chromosome"/>
</dbReference>
<reference evidence="1 2" key="1">
    <citation type="journal article" date="2015" name="J. Biotechnol.">
        <title>Complete genome sequence of a malodorant-producing acetogen, Clostridium scatologenes ATCC 25775(T).</title>
        <authorList>
            <person name="Zhu Z."/>
            <person name="Guo T."/>
            <person name="Zheng H."/>
            <person name="Song T."/>
            <person name="Ouyang P."/>
            <person name="Xie J."/>
        </authorList>
    </citation>
    <scope>NUCLEOTIDE SEQUENCE [LARGE SCALE GENOMIC DNA]</scope>
    <source>
        <strain evidence="1 2">ATCC 25775</strain>
    </source>
</reference>
<dbReference type="HOGENOM" id="CLU_2354847_0_0_9"/>
<evidence type="ECO:0000313" key="1">
    <source>
        <dbReference type="EMBL" id="AKA71955.1"/>
    </source>
</evidence>
<dbReference type="AlphaFoldDB" id="A0A0E3K4G1"/>
<dbReference type="EMBL" id="CP009933">
    <property type="protein sequence ID" value="AKA71955.1"/>
    <property type="molecule type" value="Genomic_DNA"/>
</dbReference>
<sequence>MGEEPRRIYSFNKACYIINSVPDAKYKMEFDAESNNTYFVFEDSERIARAIRNFGKDDLIIFNAHRFFDLFGELKKRSIELKDKYLCKLNKLNKNI</sequence>
<name>A0A0E3K4G1_CLOSL</name>
<dbReference type="RefSeq" id="WP_029159889.1">
    <property type="nucleotide sequence ID" value="NZ_CP009933.1"/>
</dbReference>
<proteinExistence type="predicted"/>